<sequence length="309" mass="33640">MKKAVILFSGQGAQFDGMGLDFYQADPDFQAGIARATQLTGLPLLKIFQNSQQASTLELQPALTAFAYNVYQLLARDLKLEVGGALGLSLGEYPALIASRALSEQAGLELVKKRAQYMEAEVAQKPGAMLAVLKPELAELERLCVKCSTPEEGVWIANYNAPKQVVVGGHKPAVDRLAQALAAANKKVIALNVAGAFHTPLFSTSEQQLKQAVVQIEWQEPGFTVFSNTIEAPFTKANLAQILPRQVAAPTHFATCLSQIVAQEKPDVLLEIGPGDALSKFARQIAKKIPRYRLDTWEHYQATLAELRN</sequence>
<name>A0AAJ6FWR0_9LACO</name>
<evidence type="ECO:0000256" key="1">
    <source>
        <dbReference type="ARBA" id="ARBA00013258"/>
    </source>
</evidence>
<evidence type="ECO:0000313" key="6">
    <source>
        <dbReference type="EMBL" id="WHQ80710.1"/>
    </source>
</evidence>
<dbReference type="GO" id="GO:0004314">
    <property type="term" value="F:[acyl-carrier-protein] S-malonyltransferase activity"/>
    <property type="evidence" value="ECO:0007669"/>
    <property type="project" value="UniProtKB-EC"/>
</dbReference>
<dbReference type="SUPFAM" id="SSF52151">
    <property type="entry name" value="FabD/lysophospholipase-like"/>
    <property type="match status" value="1"/>
</dbReference>
<evidence type="ECO:0000256" key="2">
    <source>
        <dbReference type="ARBA" id="ARBA00022679"/>
    </source>
</evidence>
<dbReference type="RefSeq" id="WP_010688592.1">
    <property type="nucleotide sequence ID" value="NZ_CAJKXD010000003.1"/>
</dbReference>
<dbReference type="EMBL" id="CP123751">
    <property type="protein sequence ID" value="WHQ80710.1"/>
    <property type="molecule type" value="Genomic_DNA"/>
</dbReference>
<dbReference type="Gene3D" id="3.30.70.250">
    <property type="entry name" value="Malonyl-CoA ACP transacylase, ACP-binding"/>
    <property type="match status" value="1"/>
</dbReference>
<dbReference type="AlphaFoldDB" id="A0AAJ6FWR0"/>
<feature type="domain" description="Malonyl-CoA:ACP transacylase (MAT)" evidence="5">
    <location>
        <begin position="7"/>
        <end position="306"/>
    </location>
</feature>
<organism evidence="6 7">
    <name type="scientific">Ligilactobacillus animalis</name>
    <dbReference type="NCBI Taxonomy" id="1605"/>
    <lineage>
        <taxon>Bacteria</taxon>
        <taxon>Bacillati</taxon>
        <taxon>Bacillota</taxon>
        <taxon>Bacilli</taxon>
        <taxon>Lactobacillales</taxon>
        <taxon>Lactobacillaceae</taxon>
        <taxon>Ligilactobacillus</taxon>
    </lineage>
</organism>
<reference evidence="6" key="1">
    <citation type="submission" date="2023-04" db="EMBL/GenBank/DDBJ databases">
        <title>Four porcine-derived lactic acid bacteria strains analyses and their evaluation as potential probiotics based on genomics.</title>
        <authorList>
            <person name="Niu D."/>
        </authorList>
    </citation>
    <scope>NUCLEOTIDE SEQUENCE</scope>
    <source>
        <strain evidence="6">ZSB1</strain>
    </source>
</reference>
<evidence type="ECO:0000313" key="7">
    <source>
        <dbReference type="Proteomes" id="UP001238155"/>
    </source>
</evidence>
<comment type="catalytic activity">
    <reaction evidence="4">
        <text>holo-[ACP] + malonyl-CoA = malonyl-[ACP] + CoA</text>
        <dbReference type="Rhea" id="RHEA:41792"/>
        <dbReference type="Rhea" id="RHEA-COMP:9623"/>
        <dbReference type="Rhea" id="RHEA-COMP:9685"/>
        <dbReference type="ChEBI" id="CHEBI:57287"/>
        <dbReference type="ChEBI" id="CHEBI:57384"/>
        <dbReference type="ChEBI" id="CHEBI:64479"/>
        <dbReference type="ChEBI" id="CHEBI:78449"/>
        <dbReference type="EC" id="2.3.1.39"/>
    </reaction>
</comment>
<keyword evidence="3 6" id="KW-0012">Acyltransferase</keyword>
<dbReference type="Gene3D" id="3.40.366.10">
    <property type="entry name" value="Malonyl-Coenzyme A Acyl Carrier Protein, domain 2"/>
    <property type="match status" value="1"/>
</dbReference>
<gene>
    <name evidence="6" type="ORF">QFF56_03225</name>
</gene>
<accession>A0AAJ6FWR0</accession>
<dbReference type="GO" id="GO:0005829">
    <property type="term" value="C:cytosol"/>
    <property type="evidence" value="ECO:0007669"/>
    <property type="project" value="TreeGrafter"/>
</dbReference>
<keyword evidence="2 6" id="KW-0808">Transferase</keyword>
<evidence type="ECO:0000256" key="4">
    <source>
        <dbReference type="ARBA" id="ARBA00048462"/>
    </source>
</evidence>
<dbReference type="InterPro" id="IPR016036">
    <property type="entry name" value="Malonyl_transacylase_ACP-bd"/>
</dbReference>
<dbReference type="InterPro" id="IPR016035">
    <property type="entry name" value="Acyl_Trfase/lysoPLipase"/>
</dbReference>
<proteinExistence type="predicted"/>
<dbReference type="InterPro" id="IPR014043">
    <property type="entry name" value="Acyl_transferase_dom"/>
</dbReference>
<dbReference type="Proteomes" id="UP001238155">
    <property type="component" value="Chromosome"/>
</dbReference>
<dbReference type="SMART" id="SM00827">
    <property type="entry name" value="PKS_AT"/>
    <property type="match status" value="1"/>
</dbReference>
<dbReference type="Pfam" id="PF00698">
    <property type="entry name" value="Acyl_transf_1"/>
    <property type="match status" value="1"/>
</dbReference>
<dbReference type="EC" id="2.3.1.39" evidence="1"/>
<dbReference type="PANTHER" id="PTHR42681:SF1">
    <property type="entry name" value="MALONYL-COA-ACYL CARRIER PROTEIN TRANSACYLASE, MITOCHONDRIAL"/>
    <property type="match status" value="1"/>
</dbReference>
<dbReference type="GO" id="GO:0006633">
    <property type="term" value="P:fatty acid biosynthetic process"/>
    <property type="evidence" value="ECO:0007669"/>
    <property type="project" value="TreeGrafter"/>
</dbReference>
<dbReference type="InterPro" id="IPR001227">
    <property type="entry name" value="Ac_transferase_dom_sf"/>
</dbReference>
<dbReference type="SUPFAM" id="SSF55048">
    <property type="entry name" value="Probable ACP-binding domain of malonyl-CoA ACP transacylase"/>
    <property type="match status" value="1"/>
</dbReference>
<protein>
    <recommendedName>
        <fullName evidence="1">[acyl-carrier-protein] S-malonyltransferase</fullName>
        <ecNumber evidence="1">2.3.1.39</ecNumber>
    </recommendedName>
</protein>
<evidence type="ECO:0000259" key="5">
    <source>
        <dbReference type="SMART" id="SM00827"/>
    </source>
</evidence>
<dbReference type="PANTHER" id="PTHR42681">
    <property type="entry name" value="MALONYL-COA-ACYL CARRIER PROTEIN TRANSACYLASE, MITOCHONDRIAL"/>
    <property type="match status" value="1"/>
</dbReference>
<evidence type="ECO:0000256" key="3">
    <source>
        <dbReference type="ARBA" id="ARBA00023315"/>
    </source>
</evidence>
<dbReference type="InterPro" id="IPR050858">
    <property type="entry name" value="Mal-CoA-ACP_Trans/PKS_FabD"/>
</dbReference>